<dbReference type="Pfam" id="PF13802">
    <property type="entry name" value="Gal_mutarotas_2"/>
    <property type="match status" value="1"/>
</dbReference>
<evidence type="ECO:0000256" key="1">
    <source>
        <dbReference type="ARBA" id="ARBA00007806"/>
    </source>
</evidence>
<dbReference type="InterPro" id="IPR048395">
    <property type="entry name" value="Glyco_hydro_31_C"/>
</dbReference>
<dbReference type="InterPro" id="IPR033403">
    <property type="entry name" value="DUF5110"/>
</dbReference>
<evidence type="ECO:0000256" key="2">
    <source>
        <dbReference type="RuleBase" id="RU361185"/>
    </source>
</evidence>
<protein>
    <submittedName>
        <fullName evidence="8">Alpha-D-xyloside xylohydrolase</fullName>
    </submittedName>
</protein>
<evidence type="ECO:0000259" key="4">
    <source>
        <dbReference type="Pfam" id="PF01055"/>
    </source>
</evidence>
<dbReference type="GO" id="GO:0030246">
    <property type="term" value="F:carbohydrate binding"/>
    <property type="evidence" value="ECO:0007669"/>
    <property type="project" value="InterPro"/>
</dbReference>
<dbReference type="CDD" id="cd06592">
    <property type="entry name" value="GH31_NET37"/>
    <property type="match status" value="1"/>
</dbReference>
<evidence type="ECO:0000256" key="3">
    <source>
        <dbReference type="SAM" id="SignalP"/>
    </source>
</evidence>
<accession>A0A1H6YIN8</accession>
<evidence type="ECO:0000259" key="6">
    <source>
        <dbReference type="Pfam" id="PF17137"/>
    </source>
</evidence>
<proteinExistence type="inferred from homology"/>
<evidence type="ECO:0000259" key="5">
    <source>
        <dbReference type="Pfam" id="PF13802"/>
    </source>
</evidence>
<dbReference type="GO" id="GO:0005975">
    <property type="term" value="P:carbohydrate metabolic process"/>
    <property type="evidence" value="ECO:0007669"/>
    <property type="project" value="InterPro"/>
</dbReference>
<evidence type="ECO:0000313" key="9">
    <source>
        <dbReference type="Proteomes" id="UP000199403"/>
    </source>
</evidence>
<dbReference type="SUPFAM" id="SSF51445">
    <property type="entry name" value="(Trans)glycosidases"/>
    <property type="match status" value="1"/>
</dbReference>
<evidence type="ECO:0000313" key="8">
    <source>
        <dbReference type="EMBL" id="SEJ41178.1"/>
    </source>
</evidence>
<dbReference type="GO" id="GO:0004553">
    <property type="term" value="F:hydrolase activity, hydrolyzing O-glycosyl compounds"/>
    <property type="evidence" value="ECO:0007669"/>
    <property type="project" value="InterPro"/>
</dbReference>
<feature type="domain" description="Glycoside hydrolase family 31 N-terminal" evidence="5">
    <location>
        <begin position="82"/>
        <end position="147"/>
    </location>
</feature>
<dbReference type="PANTHER" id="PTHR22762:SF144">
    <property type="entry name" value="ALPHA-XYLOSIDASE"/>
    <property type="match status" value="1"/>
</dbReference>
<dbReference type="CDD" id="cd14752">
    <property type="entry name" value="GH31_N"/>
    <property type="match status" value="1"/>
</dbReference>
<dbReference type="InterPro" id="IPR025887">
    <property type="entry name" value="Glyco_hydro_31_N_dom"/>
</dbReference>
<dbReference type="RefSeq" id="WP_092174681.1">
    <property type="nucleotide sequence ID" value="NZ_FNZH01000003.1"/>
</dbReference>
<dbReference type="Proteomes" id="UP000199403">
    <property type="component" value="Unassembled WGS sequence"/>
</dbReference>
<feature type="domain" description="Glycoside hydrolase family 31 TIM barrel" evidence="4">
    <location>
        <begin position="219"/>
        <end position="513"/>
    </location>
</feature>
<feature type="domain" description="Glycosyl hydrolase family 31 C-terminal" evidence="7">
    <location>
        <begin position="561"/>
        <end position="628"/>
    </location>
</feature>
<feature type="signal peptide" evidence="3">
    <location>
        <begin position="1"/>
        <end position="20"/>
    </location>
</feature>
<dbReference type="AlphaFoldDB" id="A0A1H6YIN8"/>
<dbReference type="InterPro" id="IPR011013">
    <property type="entry name" value="Gal_mutarotase_sf_dom"/>
</dbReference>
<name>A0A1H6YIN8_9BACT</name>
<sequence length="717" mass="81138">MNRFPVALLLLFLLNLPTFSQEIQWEPIAPGVWKGSSGVPESYDLSSAAQPEAKLAALEKLGAEAFPLNQGEITGIQRDGNTYLRFPLERGEQLFGFGLNFKTVHQRGRILRLHVDHYGGTDNGRTHAPVPFYVSDRGYGVFVNSARYLDVYAGSASRLDSDDPPEARDRNTDSKWTASPYSDAVEVMVPAAGVTVYVFAGPTALEAIQRFNLLNGGGALPPRWGLGFTQRVHRLYSQEEVVREVDEFEARGFPLDFVGLEPGWQSKSYPNTFAWDPVRFPNPAQLVKTLQEKGVSLNLWMNPYVSPDATFYNSLTPYYGSHTVWAGAVPDLSMPAAQQIYWENFTRDHVEIGVGGYKIDEVDGYDRWLWPDVATFPSGLAAEQLRQTYGLLVQKQSAQLFREQNRRTWGLVRASNGGGVSFPYVLYNDYYNHRDFITALINSGYSGLLWTPEARASDTAEEWLRRFQTVVFSPMAMINAWASGTKPWTYPEVEEEIKAMALLRMQMIPYWYSSFAQYHFEGIPPFRGMNLEPGFVEAKPIGEPKVSMDLESNPYEEAIKSEIKDQYMAGPSLLVAPFFAGDTSRSVLLPKGNWYDFYDGRYVGNGEIIEVRSRLDQIPVFVREGSLIPLMEPRLHAPGPNERVDLEIRHYGKEAATYWYYDDDGYSFDFENGNFTWRELKVEKDGQGNWKGTLSPASKGKPNTIGKVRWKFMSLEE</sequence>
<dbReference type="InterPro" id="IPR000322">
    <property type="entry name" value="Glyco_hydro_31_TIM"/>
</dbReference>
<dbReference type="Gene3D" id="3.20.20.80">
    <property type="entry name" value="Glycosidases"/>
    <property type="match status" value="1"/>
</dbReference>
<organism evidence="8 9">
    <name type="scientific">Cyclobacterium xiamenense</name>
    <dbReference type="NCBI Taxonomy" id="1297121"/>
    <lineage>
        <taxon>Bacteria</taxon>
        <taxon>Pseudomonadati</taxon>
        <taxon>Bacteroidota</taxon>
        <taxon>Cytophagia</taxon>
        <taxon>Cytophagales</taxon>
        <taxon>Cyclobacteriaceae</taxon>
        <taxon>Cyclobacterium</taxon>
    </lineage>
</organism>
<keyword evidence="9" id="KW-1185">Reference proteome</keyword>
<reference evidence="9" key="1">
    <citation type="submission" date="2016-10" db="EMBL/GenBank/DDBJ databases">
        <authorList>
            <person name="Varghese N."/>
            <person name="Submissions S."/>
        </authorList>
    </citation>
    <scope>NUCLEOTIDE SEQUENCE [LARGE SCALE GENOMIC DNA]</scope>
    <source>
        <strain evidence="9">IBRC-M 10761</strain>
    </source>
</reference>
<gene>
    <name evidence="8" type="ORF">SAMN05192553_103755</name>
</gene>
<dbReference type="OrthoDB" id="176168at2"/>
<dbReference type="Pfam" id="PF01055">
    <property type="entry name" value="Glyco_hydro_31_2nd"/>
    <property type="match status" value="1"/>
</dbReference>
<keyword evidence="3" id="KW-0732">Signal</keyword>
<dbReference type="InterPro" id="IPR017853">
    <property type="entry name" value="GH"/>
</dbReference>
<dbReference type="InterPro" id="IPR013780">
    <property type="entry name" value="Glyco_hydro_b"/>
</dbReference>
<feature type="domain" description="DUF5110" evidence="6">
    <location>
        <begin position="646"/>
        <end position="701"/>
    </location>
</feature>
<comment type="similarity">
    <text evidence="1 2">Belongs to the glycosyl hydrolase 31 family.</text>
</comment>
<dbReference type="SUPFAM" id="SSF51011">
    <property type="entry name" value="Glycosyl hydrolase domain"/>
    <property type="match status" value="1"/>
</dbReference>
<feature type="chain" id="PRO_5011691492" evidence="3">
    <location>
        <begin position="21"/>
        <end position="717"/>
    </location>
</feature>
<dbReference type="EMBL" id="FNZH01000003">
    <property type="protein sequence ID" value="SEJ41178.1"/>
    <property type="molecule type" value="Genomic_DNA"/>
</dbReference>
<dbReference type="SUPFAM" id="SSF74650">
    <property type="entry name" value="Galactose mutarotase-like"/>
    <property type="match status" value="1"/>
</dbReference>
<dbReference type="Pfam" id="PF17137">
    <property type="entry name" value="DUF5110"/>
    <property type="match status" value="1"/>
</dbReference>
<keyword evidence="2" id="KW-0326">Glycosidase</keyword>
<evidence type="ECO:0000259" key="7">
    <source>
        <dbReference type="Pfam" id="PF21365"/>
    </source>
</evidence>
<dbReference type="PANTHER" id="PTHR22762">
    <property type="entry name" value="ALPHA-GLUCOSIDASE"/>
    <property type="match status" value="1"/>
</dbReference>
<dbReference type="STRING" id="1416801.SAMN05192553_103755"/>
<dbReference type="Gene3D" id="2.60.40.1180">
    <property type="entry name" value="Golgi alpha-mannosidase II"/>
    <property type="match status" value="2"/>
</dbReference>
<dbReference type="Pfam" id="PF21365">
    <property type="entry name" value="Glyco_hydro_31_3rd"/>
    <property type="match status" value="1"/>
</dbReference>
<dbReference type="Gene3D" id="2.60.40.1760">
    <property type="entry name" value="glycosyl hydrolase (family 31)"/>
    <property type="match status" value="1"/>
</dbReference>
<keyword evidence="2 8" id="KW-0378">Hydrolase</keyword>